<name>A0AAV5TG46_9BILA</name>
<evidence type="ECO:0000313" key="3">
    <source>
        <dbReference type="Proteomes" id="UP001432027"/>
    </source>
</evidence>
<gene>
    <name evidence="2" type="ORF">PENTCL1PPCAC_14813</name>
</gene>
<dbReference type="AlphaFoldDB" id="A0AAV5TG46"/>
<reference evidence="2" key="1">
    <citation type="submission" date="2023-10" db="EMBL/GenBank/DDBJ databases">
        <title>Genome assembly of Pristionchus species.</title>
        <authorList>
            <person name="Yoshida K."/>
            <person name="Sommer R.J."/>
        </authorList>
    </citation>
    <scope>NUCLEOTIDE SEQUENCE</scope>
    <source>
        <strain evidence="2">RS0144</strain>
    </source>
</reference>
<feature type="transmembrane region" description="Helical" evidence="1">
    <location>
        <begin position="6"/>
        <end position="31"/>
    </location>
</feature>
<comment type="caution">
    <text evidence="2">The sequence shown here is derived from an EMBL/GenBank/DDBJ whole genome shotgun (WGS) entry which is preliminary data.</text>
</comment>
<keyword evidence="1" id="KW-0472">Membrane</keyword>
<dbReference type="EMBL" id="BTSX01000004">
    <property type="protein sequence ID" value="GMS92638.1"/>
    <property type="molecule type" value="Genomic_DNA"/>
</dbReference>
<keyword evidence="1" id="KW-1133">Transmembrane helix</keyword>
<accession>A0AAV5TG46</accession>
<keyword evidence="1" id="KW-0812">Transmembrane</keyword>
<evidence type="ECO:0000256" key="1">
    <source>
        <dbReference type="SAM" id="Phobius"/>
    </source>
</evidence>
<dbReference type="Proteomes" id="UP001432027">
    <property type="component" value="Unassembled WGS sequence"/>
</dbReference>
<feature type="transmembrane region" description="Helical" evidence="1">
    <location>
        <begin position="52"/>
        <end position="71"/>
    </location>
</feature>
<keyword evidence="3" id="KW-1185">Reference proteome</keyword>
<protein>
    <recommendedName>
        <fullName evidence="4">G protein-coupled receptor</fullName>
    </recommendedName>
</protein>
<proteinExistence type="predicted"/>
<evidence type="ECO:0000313" key="2">
    <source>
        <dbReference type="EMBL" id="GMS92638.1"/>
    </source>
</evidence>
<sequence length="83" mass="8901">MKTALLTATLIFIPLEGLAGMLLNALLLYYLARTNSPPAARLYFSSCRFSAICFFCTSLLVTITVDALVMADGDDHGSAVRAP</sequence>
<feature type="non-terminal residue" evidence="2">
    <location>
        <position position="83"/>
    </location>
</feature>
<organism evidence="2 3">
    <name type="scientific">Pristionchus entomophagus</name>
    <dbReference type="NCBI Taxonomy" id="358040"/>
    <lineage>
        <taxon>Eukaryota</taxon>
        <taxon>Metazoa</taxon>
        <taxon>Ecdysozoa</taxon>
        <taxon>Nematoda</taxon>
        <taxon>Chromadorea</taxon>
        <taxon>Rhabditida</taxon>
        <taxon>Rhabditina</taxon>
        <taxon>Diplogasteromorpha</taxon>
        <taxon>Diplogasteroidea</taxon>
        <taxon>Neodiplogasteridae</taxon>
        <taxon>Pristionchus</taxon>
    </lineage>
</organism>
<evidence type="ECO:0008006" key="4">
    <source>
        <dbReference type="Google" id="ProtNLM"/>
    </source>
</evidence>